<name>A0A0D7AI07_9AGAR</name>
<dbReference type="EMBL" id="KN881650">
    <property type="protein sequence ID" value="KIY51510.1"/>
    <property type="molecule type" value="Genomic_DNA"/>
</dbReference>
<evidence type="ECO:0000313" key="1">
    <source>
        <dbReference type="EMBL" id="KIY51510.1"/>
    </source>
</evidence>
<reference evidence="1 2" key="1">
    <citation type="journal article" date="2015" name="Fungal Genet. Biol.">
        <title>Evolution of novel wood decay mechanisms in Agaricales revealed by the genome sequences of Fistulina hepatica and Cylindrobasidium torrendii.</title>
        <authorList>
            <person name="Floudas D."/>
            <person name="Held B.W."/>
            <person name="Riley R."/>
            <person name="Nagy L.G."/>
            <person name="Koehler G."/>
            <person name="Ransdell A.S."/>
            <person name="Younus H."/>
            <person name="Chow J."/>
            <person name="Chiniquy J."/>
            <person name="Lipzen A."/>
            <person name="Tritt A."/>
            <person name="Sun H."/>
            <person name="Haridas S."/>
            <person name="LaButti K."/>
            <person name="Ohm R.A."/>
            <person name="Kues U."/>
            <person name="Blanchette R.A."/>
            <person name="Grigoriev I.V."/>
            <person name="Minto R.E."/>
            <person name="Hibbett D.S."/>
        </authorList>
    </citation>
    <scope>NUCLEOTIDE SEQUENCE [LARGE SCALE GENOMIC DNA]</scope>
    <source>
        <strain evidence="1 2">ATCC 64428</strain>
    </source>
</reference>
<dbReference type="Proteomes" id="UP000054144">
    <property type="component" value="Unassembled WGS sequence"/>
</dbReference>
<proteinExistence type="predicted"/>
<dbReference type="PANTHER" id="PTHR17985:SF8">
    <property type="entry name" value="TRANSPORT AND GOLGI ORGANIZATION PROTEIN 2 HOMOLOG"/>
    <property type="match status" value="1"/>
</dbReference>
<accession>A0A0D7AI07</accession>
<dbReference type="GO" id="GO:0005794">
    <property type="term" value="C:Golgi apparatus"/>
    <property type="evidence" value="ECO:0007669"/>
    <property type="project" value="TreeGrafter"/>
</dbReference>
<sequence>MCIALAAFDRAGYALIVCTNRDEFLDRPTLDAHWHAFEPLRNSADPVGAPSDGSESLSVPPSEASILSGRDAAAGGTWFGVSRNAKVALLTNITEPFQQFATSRGALASEFLLAPRTPAMTVADEAAAIVAENERFAGFNLLLFDRPSSSRPSLTHPLVFEAMLVTNGGAGSQLSARALTPEERRAVGVSNGIDDHGGAQWPKVCKGVELFTAALEFAEARTQSLGSSNEMLDDEESLVERLFDLLLWHPDEDIHEHAHLRETIHVLSHLYGTRLSTVFLVRRDGRALFCERDIWKLGADGRPERGDPAAQRVCRFQMDI</sequence>
<dbReference type="InterPro" id="IPR008551">
    <property type="entry name" value="TANGO2"/>
</dbReference>
<dbReference type="Pfam" id="PF05742">
    <property type="entry name" value="TANGO2"/>
    <property type="match status" value="2"/>
</dbReference>
<dbReference type="GO" id="GO:0009306">
    <property type="term" value="P:protein secretion"/>
    <property type="evidence" value="ECO:0007669"/>
    <property type="project" value="TreeGrafter"/>
</dbReference>
<dbReference type="OrthoDB" id="191601at2759"/>
<protein>
    <submittedName>
        <fullName evidence="1">DUF833-domain-containing protein</fullName>
    </submittedName>
</protein>
<gene>
    <name evidence="1" type="ORF">FISHEDRAFT_64209</name>
</gene>
<evidence type="ECO:0000313" key="2">
    <source>
        <dbReference type="Proteomes" id="UP000054144"/>
    </source>
</evidence>
<dbReference type="PANTHER" id="PTHR17985">
    <property type="entry name" value="SER/THR-RICH PROTEIN T10 IN DGCR REGION"/>
    <property type="match status" value="1"/>
</dbReference>
<organism evidence="1 2">
    <name type="scientific">Fistulina hepatica ATCC 64428</name>
    <dbReference type="NCBI Taxonomy" id="1128425"/>
    <lineage>
        <taxon>Eukaryota</taxon>
        <taxon>Fungi</taxon>
        <taxon>Dikarya</taxon>
        <taxon>Basidiomycota</taxon>
        <taxon>Agaricomycotina</taxon>
        <taxon>Agaricomycetes</taxon>
        <taxon>Agaricomycetidae</taxon>
        <taxon>Agaricales</taxon>
        <taxon>Fistulinaceae</taxon>
        <taxon>Fistulina</taxon>
    </lineage>
</organism>
<dbReference type="GO" id="GO:0007030">
    <property type="term" value="P:Golgi organization"/>
    <property type="evidence" value="ECO:0007669"/>
    <property type="project" value="TreeGrafter"/>
</dbReference>
<keyword evidence="2" id="KW-1185">Reference proteome</keyword>
<dbReference type="AlphaFoldDB" id="A0A0D7AI07"/>